<evidence type="ECO:0000256" key="3">
    <source>
        <dbReference type="ARBA" id="ARBA00022691"/>
    </source>
</evidence>
<dbReference type="InterPro" id="IPR050320">
    <property type="entry name" value="N5-glutamine_MTase"/>
</dbReference>
<evidence type="ECO:0000256" key="2">
    <source>
        <dbReference type="ARBA" id="ARBA00022679"/>
    </source>
</evidence>
<proteinExistence type="inferred from homology"/>
<feature type="domain" description="Release factor glutamine methyltransferase N-terminal" evidence="7">
    <location>
        <begin position="6"/>
        <end position="76"/>
    </location>
</feature>
<dbReference type="Gene3D" id="1.10.8.10">
    <property type="entry name" value="DNA helicase RuvA subunit, C-terminal domain"/>
    <property type="match status" value="1"/>
</dbReference>
<dbReference type="InterPro" id="IPR029063">
    <property type="entry name" value="SAM-dependent_MTases_sf"/>
</dbReference>
<dbReference type="PANTHER" id="PTHR18895">
    <property type="entry name" value="HEMK METHYLTRANSFERASE"/>
    <property type="match status" value="1"/>
</dbReference>
<dbReference type="EC" id="2.1.1.297" evidence="4"/>
<feature type="binding site" evidence="4">
    <location>
        <position position="210"/>
    </location>
    <ligand>
        <name>S-adenosyl-L-methionine</name>
        <dbReference type="ChEBI" id="CHEBI:59789"/>
    </ligand>
</feature>
<keyword evidence="1 4" id="KW-0489">Methyltransferase</keyword>
<accession>A0A178IE96</accession>
<dbReference type="Pfam" id="PF13847">
    <property type="entry name" value="Methyltransf_31"/>
    <property type="match status" value="1"/>
</dbReference>
<dbReference type="CDD" id="cd02440">
    <property type="entry name" value="AdoMet_MTases"/>
    <property type="match status" value="1"/>
</dbReference>
<dbReference type="InterPro" id="IPR004556">
    <property type="entry name" value="HemK-like"/>
</dbReference>
<evidence type="ECO:0000256" key="5">
    <source>
        <dbReference type="SAM" id="MobiDB-lite"/>
    </source>
</evidence>
<reference evidence="8 9" key="1">
    <citation type="submission" date="2016-01" db="EMBL/GenBank/DDBJ databases">
        <title>High potential of lignocellulose degradation of a new Verrucomicrobia species.</title>
        <authorList>
            <person name="Wang Y."/>
            <person name="Shi Y."/>
            <person name="Qiu Z."/>
            <person name="Liu S."/>
            <person name="Yang H."/>
        </authorList>
    </citation>
    <scope>NUCLEOTIDE SEQUENCE [LARGE SCALE GENOMIC DNA]</scope>
    <source>
        <strain evidence="8 9">TSB47</strain>
    </source>
</reference>
<feature type="binding site" evidence="4">
    <location>
        <position position="181"/>
    </location>
    <ligand>
        <name>S-adenosyl-L-methionine</name>
        <dbReference type="ChEBI" id="CHEBI:59789"/>
    </ligand>
</feature>
<feature type="compositionally biased region" description="Low complexity" evidence="5">
    <location>
        <begin position="116"/>
        <end position="125"/>
    </location>
</feature>
<dbReference type="GO" id="GO:0032259">
    <property type="term" value="P:methylation"/>
    <property type="evidence" value="ECO:0007669"/>
    <property type="project" value="UniProtKB-KW"/>
</dbReference>
<evidence type="ECO:0000313" key="8">
    <source>
        <dbReference type="EMBL" id="OAM88058.1"/>
    </source>
</evidence>
<comment type="similarity">
    <text evidence="4">Belongs to the protein N5-glutamine methyltransferase family. PrmC subfamily.</text>
</comment>
<organism evidence="8 9">
    <name type="scientific">Termitidicoccus mucosus</name>
    <dbReference type="NCBI Taxonomy" id="1184151"/>
    <lineage>
        <taxon>Bacteria</taxon>
        <taxon>Pseudomonadati</taxon>
        <taxon>Verrucomicrobiota</taxon>
        <taxon>Opitutia</taxon>
        <taxon>Opitutales</taxon>
        <taxon>Opitutaceae</taxon>
        <taxon>Termitidicoccus</taxon>
    </lineage>
</organism>
<dbReference type="SUPFAM" id="SSF53335">
    <property type="entry name" value="S-adenosyl-L-methionine-dependent methyltransferases"/>
    <property type="match status" value="1"/>
</dbReference>
<dbReference type="GO" id="GO:0003676">
    <property type="term" value="F:nucleic acid binding"/>
    <property type="evidence" value="ECO:0007669"/>
    <property type="project" value="InterPro"/>
</dbReference>
<comment type="caution">
    <text evidence="8">The sequence shown here is derived from an EMBL/GenBank/DDBJ whole genome shotgun (WGS) entry which is preliminary data.</text>
</comment>
<keyword evidence="3 4" id="KW-0949">S-adenosyl-L-methionine</keyword>
<comment type="function">
    <text evidence="4">Methylates the class 1 translation termination release factors RF1/PrfA and RF2/PrfB on the glutamine residue of the universally conserved GGQ motif.</text>
</comment>
<dbReference type="PANTHER" id="PTHR18895:SF74">
    <property type="entry name" value="MTRF1L RELEASE FACTOR GLUTAMINE METHYLTRANSFERASE"/>
    <property type="match status" value="1"/>
</dbReference>
<dbReference type="InterPro" id="IPR002052">
    <property type="entry name" value="DNA_methylase_N6_adenine_CS"/>
</dbReference>
<dbReference type="Proteomes" id="UP000078486">
    <property type="component" value="Unassembled WGS sequence"/>
</dbReference>
<feature type="domain" description="Methyltransferase" evidence="6">
    <location>
        <begin position="154"/>
        <end position="288"/>
    </location>
</feature>
<protein>
    <recommendedName>
        <fullName evidence="4">Release factor glutamine methyltransferase</fullName>
        <shortName evidence="4">RF MTase</shortName>
        <ecNumber evidence="4">2.1.1.297</ecNumber>
    </recommendedName>
    <alternativeName>
        <fullName evidence="4">N5-glutamine methyltransferase PrmC</fullName>
    </alternativeName>
    <alternativeName>
        <fullName evidence="4">Protein-(glutamine-N5) MTase PrmC</fullName>
    </alternativeName>
    <alternativeName>
        <fullName evidence="4">Protein-glutamine N-methyltransferase PrmC</fullName>
    </alternativeName>
</protein>
<dbReference type="InterPro" id="IPR019874">
    <property type="entry name" value="RF_methyltr_PrmC"/>
</dbReference>
<dbReference type="InterPro" id="IPR040758">
    <property type="entry name" value="PrmC_N"/>
</dbReference>
<evidence type="ECO:0000256" key="4">
    <source>
        <dbReference type="HAMAP-Rule" id="MF_02126"/>
    </source>
</evidence>
<dbReference type="Pfam" id="PF17827">
    <property type="entry name" value="PrmC_N"/>
    <property type="match status" value="1"/>
</dbReference>
<dbReference type="Gene3D" id="3.40.50.150">
    <property type="entry name" value="Vaccinia Virus protein VP39"/>
    <property type="match status" value="1"/>
</dbReference>
<evidence type="ECO:0000259" key="7">
    <source>
        <dbReference type="Pfam" id="PF17827"/>
    </source>
</evidence>
<dbReference type="OrthoDB" id="9800643at2"/>
<comment type="catalytic activity">
    <reaction evidence="4">
        <text>L-glutaminyl-[peptide chain release factor] + S-adenosyl-L-methionine = N(5)-methyl-L-glutaminyl-[peptide chain release factor] + S-adenosyl-L-homocysteine + H(+)</text>
        <dbReference type="Rhea" id="RHEA:42896"/>
        <dbReference type="Rhea" id="RHEA-COMP:10271"/>
        <dbReference type="Rhea" id="RHEA-COMP:10272"/>
        <dbReference type="ChEBI" id="CHEBI:15378"/>
        <dbReference type="ChEBI" id="CHEBI:30011"/>
        <dbReference type="ChEBI" id="CHEBI:57856"/>
        <dbReference type="ChEBI" id="CHEBI:59789"/>
        <dbReference type="ChEBI" id="CHEBI:61891"/>
        <dbReference type="EC" id="2.1.1.297"/>
    </reaction>
</comment>
<dbReference type="GO" id="GO:0102559">
    <property type="term" value="F:peptide chain release factor N(5)-glutamine methyltransferase activity"/>
    <property type="evidence" value="ECO:0007669"/>
    <property type="project" value="UniProtKB-EC"/>
</dbReference>
<dbReference type="PROSITE" id="PS00092">
    <property type="entry name" value="N6_MTASE"/>
    <property type="match status" value="1"/>
</dbReference>
<evidence type="ECO:0000256" key="1">
    <source>
        <dbReference type="ARBA" id="ARBA00022603"/>
    </source>
</evidence>
<dbReference type="HAMAP" id="MF_02126">
    <property type="entry name" value="RF_methyltr_PrmC"/>
    <property type="match status" value="1"/>
</dbReference>
<dbReference type="EMBL" id="LRRQ01000149">
    <property type="protein sequence ID" value="OAM88058.1"/>
    <property type="molecule type" value="Genomic_DNA"/>
</dbReference>
<dbReference type="AlphaFoldDB" id="A0A178IE96"/>
<evidence type="ECO:0000259" key="6">
    <source>
        <dbReference type="Pfam" id="PF13847"/>
    </source>
</evidence>
<feature type="binding site" evidence="4">
    <location>
        <begin position="158"/>
        <end position="162"/>
    </location>
    <ligand>
        <name>S-adenosyl-L-methionine</name>
        <dbReference type="ChEBI" id="CHEBI:59789"/>
    </ligand>
</feature>
<dbReference type="NCBIfam" id="TIGR00536">
    <property type="entry name" value="hemK_fam"/>
    <property type="match status" value="1"/>
</dbReference>
<dbReference type="InterPro" id="IPR025714">
    <property type="entry name" value="Methyltranfer_dom"/>
</dbReference>
<feature type="binding site" evidence="4">
    <location>
        <position position="231"/>
    </location>
    <ligand>
        <name>S-adenosyl-L-methionine</name>
        <dbReference type="ChEBI" id="CHEBI:59789"/>
    </ligand>
</feature>
<feature type="region of interest" description="Disordered" evidence="5">
    <location>
        <begin position="116"/>
        <end position="149"/>
    </location>
</feature>
<keyword evidence="9" id="KW-1185">Reference proteome</keyword>
<dbReference type="STRING" id="1184151.AW736_21190"/>
<evidence type="ECO:0000313" key="9">
    <source>
        <dbReference type="Proteomes" id="UP000078486"/>
    </source>
</evidence>
<sequence>MLSVLEILKKTTDFFAAKGIDNARLNAELIIGHSLGLKRMQLYLQFERLLTETELEKLRPLVRRRAQREPLQYVTGEVEWGGLRLKTDRRALIPRVETELLLEIIPGAFASAVAGRTGAAAPTPSDTHDAPRATDSISPPDGTDVPVPPGPRAILDLGTGSGALALGLATVFPDARVTALDVSADALALARENAALAGLDERVRFARSDWFAALRDGTVNASGGFDVIVANPPYLSAAEVAESAPEVREFEPRTALASADEGKADLAKIIAGAPEFLREGGLLALETGIAQHPALLALCEAAGFARSESRKDLAGRERFVLAWR</sequence>
<name>A0A178IE96_9BACT</name>
<feature type="binding site" evidence="4">
    <location>
        <begin position="231"/>
        <end position="234"/>
    </location>
    <ligand>
        <name>substrate</name>
    </ligand>
</feature>
<gene>
    <name evidence="4" type="primary">prmC</name>
    <name evidence="8" type="ORF">AW736_21190</name>
</gene>
<keyword evidence="2 4" id="KW-0808">Transferase</keyword>